<feature type="signal peptide" evidence="2">
    <location>
        <begin position="1"/>
        <end position="27"/>
    </location>
</feature>
<evidence type="ECO:0000313" key="4">
    <source>
        <dbReference type="EMBL" id="HIV25644.1"/>
    </source>
</evidence>
<organism evidence="4 5">
    <name type="scientific">Candidatus Scatomonas pullistercoris</name>
    <dbReference type="NCBI Taxonomy" id="2840920"/>
    <lineage>
        <taxon>Bacteria</taxon>
        <taxon>Bacillati</taxon>
        <taxon>Bacillota</taxon>
        <taxon>Clostridia</taxon>
        <taxon>Lachnospirales</taxon>
        <taxon>Lachnospiraceae</taxon>
        <taxon>Lachnospiraceae incertae sedis</taxon>
        <taxon>Candidatus Scatomonas</taxon>
    </lineage>
</organism>
<evidence type="ECO:0000256" key="1">
    <source>
        <dbReference type="RuleBase" id="RU000411"/>
    </source>
</evidence>
<keyword evidence="2" id="KW-0732">Signal</keyword>
<accession>A0A9D1TAA7</accession>
<dbReference type="InterPro" id="IPR000215">
    <property type="entry name" value="Serpin_fam"/>
</dbReference>
<feature type="domain" description="Serpin" evidence="3">
    <location>
        <begin position="74"/>
        <end position="445"/>
    </location>
</feature>
<dbReference type="EMBL" id="DVOO01000022">
    <property type="protein sequence ID" value="HIV25644.1"/>
    <property type="molecule type" value="Genomic_DNA"/>
</dbReference>
<name>A0A9D1TAA7_9FIRM</name>
<dbReference type="InterPro" id="IPR023796">
    <property type="entry name" value="Serpin_dom"/>
</dbReference>
<dbReference type="Proteomes" id="UP000824169">
    <property type="component" value="Unassembled WGS sequence"/>
</dbReference>
<dbReference type="SUPFAM" id="SSF56574">
    <property type="entry name" value="Serpins"/>
    <property type="match status" value="1"/>
</dbReference>
<proteinExistence type="inferred from homology"/>
<dbReference type="PROSITE" id="PS51257">
    <property type="entry name" value="PROKAR_LIPOPROTEIN"/>
    <property type="match status" value="1"/>
</dbReference>
<evidence type="ECO:0000259" key="3">
    <source>
        <dbReference type="SMART" id="SM00093"/>
    </source>
</evidence>
<evidence type="ECO:0000313" key="5">
    <source>
        <dbReference type="Proteomes" id="UP000824169"/>
    </source>
</evidence>
<gene>
    <name evidence="4" type="ORF">IAB71_07670</name>
</gene>
<dbReference type="PANTHER" id="PTHR11461:SF211">
    <property type="entry name" value="GH10112P-RELATED"/>
    <property type="match status" value="1"/>
</dbReference>
<dbReference type="Pfam" id="PF00079">
    <property type="entry name" value="Serpin"/>
    <property type="match status" value="1"/>
</dbReference>
<dbReference type="AlphaFoldDB" id="A0A9D1TAA7"/>
<dbReference type="InterPro" id="IPR042178">
    <property type="entry name" value="Serpin_sf_1"/>
</dbReference>
<comment type="caution">
    <text evidence="4">The sequence shown here is derived from an EMBL/GenBank/DDBJ whole genome shotgun (WGS) entry which is preliminary data.</text>
</comment>
<dbReference type="Gene3D" id="3.30.497.10">
    <property type="entry name" value="Antithrombin, subunit I, domain 2"/>
    <property type="match status" value="1"/>
</dbReference>
<dbReference type="InterPro" id="IPR036186">
    <property type="entry name" value="Serpin_sf"/>
</dbReference>
<comment type="similarity">
    <text evidence="1">Belongs to the serpin family.</text>
</comment>
<evidence type="ECO:0000256" key="2">
    <source>
        <dbReference type="SAM" id="SignalP"/>
    </source>
</evidence>
<dbReference type="SMART" id="SM00093">
    <property type="entry name" value="SERPIN"/>
    <property type="match status" value="1"/>
</dbReference>
<feature type="chain" id="PRO_5039051817" evidence="2">
    <location>
        <begin position="28"/>
        <end position="449"/>
    </location>
</feature>
<sequence length="449" mass="49142">MRRRFLTGGTAVFAAAAALLSGCGVSAEQNAGDLEAAAVPAADLPADDFEGWNALLEENAISADFQRSLSEFAFESSSTVLSAEEENAVFSPLSLYYALAVLGSGASGETGQEILDSLGAEDREELADQCGKLFRNYVYTEERQRVMGETYEGAAPDSAVRLANSLWISEELSLDPSYQELCGEEFYASSYSVDFADGTAGEQMGRWIAEQTEGVLAPRPALDPETMLAILNTLYFYGGWQDAFNENMTEEEVFIRDDGSEVEVPFMNRTESMANYIRGDGYTMAGLATNHNCRMLFVLPEEGVELQSLLEDPETLKNIFAAQEQEWKSGEIIWKVPKFSFGSSLDLKQPLETMGIQSMFDSASADFSDISEDPLAVDQVIQEAHIGVDEEGVEGAAYTMIALSGSAAEDEEPETIQMFLNRPFLFAIYDSGRDVWLFLGVCRDPSVES</sequence>
<reference evidence="4" key="1">
    <citation type="submission" date="2020-10" db="EMBL/GenBank/DDBJ databases">
        <authorList>
            <person name="Gilroy R."/>
        </authorList>
    </citation>
    <scope>NUCLEOTIDE SEQUENCE</scope>
    <source>
        <strain evidence="4">CHK188-20938</strain>
    </source>
</reference>
<dbReference type="InterPro" id="IPR042185">
    <property type="entry name" value="Serpin_sf_2"/>
</dbReference>
<dbReference type="PANTHER" id="PTHR11461">
    <property type="entry name" value="SERINE PROTEASE INHIBITOR, SERPIN"/>
    <property type="match status" value="1"/>
</dbReference>
<dbReference type="GO" id="GO:0005615">
    <property type="term" value="C:extracellular space"/>
    <property type="evidence" value="ECO:0007669"/>
    <property type="project" value="InterPro"/>
</dbReference>
<protein>
    <submittedName>
        <fullName evidence="4">Serpin family protein</fullName>
    </submittedName>
</protein>
<dbReference type="GO" id="GO:0004867">
    <property type="term" value="F:serine-type endopeptidase inhibitor activity"/>
    <property type="evidence" value="ECO:0007669"/>
    <property type="project" value="InterPro"/>
</dbReference>
<dbReference type="CDD" id="cd19589">
    <property type="entry name" value="serpin_tengpin-like"/>
    <property type="match status" value="1"/>
</dbReference>
<reference evidence="4" key="2">
    <citation type="journal article" date="2021" name="PeerJ">
        <title>Extensive microbial diversity within the chicken gut microbiome revealed by metagenomics and culture.</title>
        <authorList>
            <person name="Gilroy R."/>
            <person name="Ravi A."/>
            <person name="Getino M."/>
            <person name="Pursley I."/>
            <person name="Horton D.L."/>
            <person name="Alikhan N.F."/>
            <person name="Baker D."/>
            <person name="Gharbi K."/>
            <person name="Hall N."/>
            <person name="Watson M."/>
            <person name="Adriaenssens E.M."/>
            <person name="Foster-Nyarko E."/>
            <person name="Jarju S."/>
            <person name="Secka A."/>
            <person name="Antonio M."/>
            <person name="Oren A."/>
            <person name="Chaudhuri R.R."/>
            <person name="La Ragione R."/>
            <person name="Hildebrand F."/>
            <person name="Pallen M.J."/>
        </authorList>
    </citation>
    <scope>NUCLEOTIDE SEQUENCE</scope>
    <source>
        <strain evidence="4">CHK188-20938</strain>
    </source>
</reference>
<dbReference type="Gene3D" id="2.30.39.10">
    <property type="entry name" value="Alpha-1-antitrypsin, domain 1"/>
    <property type="match status" value="1"/>
</dbReference>